<accession>A0A0C2WT30</accession>
<dbReference type="AlphaFoldDB" id="A0A0C2WT30"/>
<dbReference type="HOGENOM" id="CLU_055165_0_0_1"/>
<dbReference type="Proteomes" id="UP000054549">
    <property type="component" value="Unassembled WGS sequence"/>
</dbReference>
<dbReference type="OrthoDB" id="3263651at2759"/>
<protein>
    <submittedName>
        <fullName evidence="1">Uncharacterized protein</fullName>
    </submittedName>
</protein>
<organism evidence="1 2">
    <name type="scientific">Amanita muscaria (strain Koide BX008)</name>
    <dbReference type="NCBI Taxonomy" id="946122"/>
    <lineage>
        <taxon>Eukaryota</taxon>
        <taxon>Fungi</taxon>
        <taxon>Dikarya</taxon>
        <taxon>Basidiomycota</taxon>
        <taxon>Agaricomycotina</taxon>
        <taxon>Agaricomycetes</taxon>
        <taxon>Agaricomycetidae</taxon>
        <taxon>Agaricales</taxon>
        <taxon>Pluteineae</taxon>
        <taxon>Amanitaceae</taxon>
        <taxon>Amanita</taxon>
    </lineage>
</organism>
<sequence>MVLTYSVHKNGAGLSRESQDIIAPGDYGLYTVGTGDPALYFFFHPVQPFSIMEEVVKENCPLLSVKASLTPHIIQQALDRDRQCIFSGVDRVVPSCDYDALVATWVFPPFLGYKLSHDPWLESKYYQDPDACDLSELMVVENIVSGRKDIVTLFWENKLGVDVEDHYRIILFEGSESLSSGAPLKSHLTLIDGPYRPSDRFLRLHFSRCLAVSVCRGDVMEDYKEQEIENFMQELGVYDGEINTGDPRWSTPLGSHVHAYFIKQKMAE</sequence>
<dbReference type="InParanoid" id="A0A0C2WT30"/>
<proteinExistence type="predicted"/>
<keyword evidence="2" id="KW-1185">Reference proteome</keyword>
<evidence type="ECO:0000313" key="1">
    <source>
        <dbReference type="EMBL" id="KIL59901.1"/>
    </source>
</evidence>
<reference evidence="1 2" key="1">
    <citation type="submission" date="2014-04" db="EMBL/GenBank/DDBJ databases">
        <title>Evolutionary Origins and Diversification of the Mycorrhizal Mutualists.</title>
        <authorList>
            <consortium name="DOE Joint Genome Institute"/>
            <consortium name="Mycorrhizal Genomics Consortium"/>
            <person name="Kohler A."/>
            <person name="Kuo A."/>
            <person name="Nagy L.G."/>
            <person name="Floudas D."/>
            <person name="Copeland A."/>
            <person name="Barry K.W."/>
            <person name="Cichocki N."/>
            <person name="Veneault-Fourrey C."/>
            <person name="LaButti K."/>
            <person name="Lindquist E.A."/>
            <person name="Lipzen A."/>
            <person name="Lundell T."/>
            <person name="Morin E."/>
            <person name="Murat C."/>
            <person name="Riley R."/>
            <person name="Ohm R."/>
            <person name="Sun H."/>
            <person name="Tunlid A."/>
            <person name="Henrissat B."/>
            <person name="Grigoriev I.V."/>
            <person name="Hibbett D.S."/>
            <person name="Martin F."/>
        </authorList>
    </citation>
    <scope>NUCLEOTIDE SEQUENCE [LARGE SCALE GENOMIC DNA]</scope>
    <source>
        <strain evidence="1 2">Koide BX008</strain>
    </source>
</reference>
<gene>
    <name evidence="1" type="ORF">M378DRAFT_14468</name>
</gene>
<name>A0A0C2WT30_AMAMK</name>
<evidence type="ECO:0000313" key="2">
    <source>
        <dbReference type="Proteomes" id="UP000054549"/>
    </source>
</evidence>
<dbReference type="EMBL" id="KN818307">
    <property type="protein sequence ID" value="KIL59901.1"/>
    <property type="molecule type" value="Genomic_DNA"/>
</dbReference>